<gene>
    <name evidence="1" type="ORF">H8730_01590</name>
</gene>
<comment type="caution">
    <text evidence="1">The sequence shown here is derived from an EMBL/GenBank/DDBJ whole genome shotgun (WGS) entry which is preliminary data.</text>
</comment>
<protein>
    <submittedName>
        <fullName evidence="1">Uncharacterized protein</fullName>
    </submittedName>
</protein>
<keyword evidence="2" id="KW-1185">Reference proteome</keyword>
<dbReference type="RefSeq" id="WP_177719092.1">
    <property type="nucleotide sequence ID" value="NZ_JACRSQ010000002.1"/>
</dbReference>
<reference evidence="1" key="1">
    <citation type="submission" date="2020-08" db="EMBL/GenBank/DDBJ databases">
        <title>Genome public.</title>
        <authorList>
            <person name="Liu C."/>
            <person name="Sun Q."/>
        </authorList>
    </citation>
    <scope>NUCLEOTIDE SEQUENCE</scope>
    <source>
        <strain evidence="1">NSJ-32</strain>
    </source>
</reference>
<proteinExistence type="predicted"/>
<dbReference type="EMBL" id="JACRSQ010000002">
    <property type="protein sequence ID" value="MBC8542245.1"/>
    <property type="molecule type" value="Genomic_DNA"/>
</dbReference>
<evidence type="ECO:0000313" key="2">
    <source>
        <dbReference type="Proteomes" id="UP000657006"/>
    </source>
</evidence>
<dbReference type="AlphaFoldDB" id="A0A926DNI3"/>
<sequence>MYDVFRQNFQQYLSLYRQELASNPFLLNVISPFYGLSDFTIYEEWKLSNDLRYYEASNIIHELMDNPSLPAYLRDLGNSFLEHGYDSIAGSDFDPDVVKEQMKLLYMMTSSAN</sequence>
<evidence type="ECO:0000313" key="1">
    <source>
        <dbReference type="EMBL" id="MBC8542245.1"/>
    </source>
</evidence>
<dbReference type="Proteomes" id="UP000657006">
    <property type="component" value="Unassembled WGS sequence"/>
</dbReference>
<accession>A0A926DNI3</accession>
<organism evidence="1 2">
    <name type="scientific">Bianquea renquensis</name>
    <dbReference type="NCBI Taxonomy" id="2763661"/>
    <lineage>
        <taxon>Bacteria</taxon>
        <taxon>Bacillati</taxon>
        <taxon>Bacillota</taxon>
        <taxon>Clostridia</taxon>
        <taxon>Eubacteriales</taxon>
        <taxon>Bianqueaceae</taxon>
        <taxon>Bianquea</taxon>
    </lineage>
</organism>
<name>A0A926DNI3_9FIRM</name>